<dbReference type="SUPFAM" id="SSF57603">
    <property type="entry name" value="FnI-like domain"/>
    <property type="match status" value="2"/>
</dbReference>
<dbReference type="STRING" id="448385.sce4104"/>
<organism evidence="2 3">
    <name type="scientific">Sorangium cellulosum (strain So ce56)</name>
    <name type="common">Polyangium cellulosum (strain So ce56)</name>
    <dbReference type="NCBI Taxonomy" id="448385"/>
    <lineage>
        <taxon>Bacteria</taxon>
        <taxon>Pseudomonadati</taxon>
        <taxon>Myxococcota</taxon>
        <taxon>Polyangia</taxon>
        <taxon>Polyangiales</taxon>
        <taxon>Polyangiaceae</taxon>
        <taxon>Sorangium</taxon>
    </lineage>
</organism>
<dbReference type="InterPro" id="IPR001007">
    <property type="entry name" value="VWF_dom"/>
</dbReference>
<dbReference type="EMBL" id="AM746676">
    <property type="protein sequence ID" value="CAN94267.1"/>
    <property type="molecule type" value="Genomic_DNA"/>
</dbReference>
<dbReference type="Gene3D" id="2.10.70.10">
    <property type="entry name" value="Complement Module, domain 1"/>
    <property type="match status" value="2"/>
</dbReference>
<reference evidence="2 3" key="1">
    <citation type="journal article" date="2007" name="Nat. Biotechnol.">
        <title>Complete genome sequence of the myxobacterium Sorangium cellulosum.</title>
        <authorList>
            <person name="Schneiker S."/>
            <person name="Perlova O."/>
            <person name="Kaiser O."/>
            <person name="Gerth K."/>
            <person name="Alici A."/>
            <person name="Altmeyer M.O."/>
            <person name="Bartels D."/>
            <person name="Bekel T."/>
            <person name="Beyer S."/>
            <person name="Bode E."/>
            <person name="Bode H.B."/>
            <person name="Bolten C.J."/>
            <person name="Choudhuri J.V."/>
            <person name="Doss S."/>
            <person name="Elnakady Y.A."/>
            <person name="Frank B."/>
            <person name="Gaigalat L."/>
            <person name="Goesmann A."/>
            <person name="Groeger C."/>
            <person name="Gross F."/>
            <person name="Jelsbak L."/>
            <person name="Jelsbak L."/>
            <person name="Kalinowski J."/>
            <person name="Kegler C."/>
            <person name="Knauber T."/>
            <person name="Konietzny S."/>
            <person name="Kopp M."/>
            <person name="Krause L."/>
            <person name="Krug D."/>
            <person name="Linke B."/>
            <person name="Mahmud T."/>
            <person name="Martinez-Arias R."/>
            <person name="McHardy A.C."/>
            <person name="Merai M."/>
            <person name="Meyer F."/>
            <person name="Mormann S."/>
            <person name="Munoz-Dorado J."/>
            <person name="Perez J."/>
            <person name="Pradella S."/>
            <person name="Rachid S."/>
            <person name="Raddatz G."/>
            <person name="Rosenau F."/>
            <person name="Rueckert C."/>
            <person name="Sasse F."/>
            <person name="Scharfe M."/>
            <person name="Schuster S.C."/>
            <person name="Suen G."/>
            <person name="Treuner-Lange A."/>
            <person name="Velicer G.J."/>
            <person name="Vorholter F.-J."/>
            <person name="Weissman K.J."/>
            <person name="Welch R.D."/>
            <person name="Wenzel S.C."/>
            <person name="Whitworth D.E."/>
            <person name="Wilhelm S."/>
            <person name="Wittmann C."/>
            <person name="Bloecker H."/>
            <person name="Puehler A."/>
            <person name="Mueller R."/>
        </authorList>
    </citation>
    <scope>NUCLEOTIDE SEQUENCE [LARGE SCALE GENOMIC DNA]</scope>
    <source>
        <strain evidence="3">So ce56</strain>
    </source>
</reference>
<sequence>MEDGNVACTLVACTSGCTYGGLDYLPGASFPASDGCNTCTCDPSGSGNVGCTKIACHGCERDGIGYAAGAPVPPGDGCNTCTCNAGGEIVCTDVACPEGCTYGGVEYMPGDSFPALDGCNTCTCTAGGGVACTERDCGCDPSSEWWRQYVSTNPGECALIDFACTGGLTYVLNECGCGCEQDPSCPPSFDCKSPEACDLEEIQRRCPYSTIHR</sequence>
<dbReference type="BioCyc" id="SCEL448385:SCE_RS21100-MONOMER"/>
<evidence type="ECO:0000313" key="3">
    <source>
        <dbReference type="Proteomes" id="UP000002139"/>
    </source>
</evidence>
<dbReference type="AlphaFoldDB" id="A9EVX9"/>
<dbReference type="RefSeq" id="WP_012236737.1">
    <property type="nucleotide sequence ID" value="NC_010162.1"/>
</dbReference>
<dbReference type="HOGENOM" id="CLU_080434_0_0_7"/>
<dbReference type="PROSITE" id="PS50184">
    <property type="entry name" value="VWFC_2"/>
    <property type="match status" value="1"/>
</dbReference>
<proteinExistence type="predicted"/>
<feature type="domain" description="VWFC" evidence="1">
    <location>
        <begin position="15"/>
        <end position="82"/>
    </location>
</feature>
<dbReference type="Proteomes" id="UP000002139">
    <property type="component" value="Chromosome"/>
</dbReference>
<dbReference type="KEGG" id="scl:sce4104"/>
<gene>
    <name evidence="2" type="ordered locus">sce4104</name>
</gene>
<name>A9EVX9_SORC5</name>
<evidence type="ECO:0000313" key="2">
    <source>
        <dbReference type="EMBL" id="CAN94267.1"/>
    </source>
</evidence>
<keyword evidence="3" id="KW-1185">Reference proteome</keyword>
<protein>
    <recommendedName>
        <fullName evidence="1">VWFC domain-containing protein</fullName>
    </recommendedName>
</protein>
<accession>A9EVX9</accession>
<evidence type="ECO:0000259" key="1">
    <source>
        <dbReference type="PROSITE" id="PS50184"/>
    </source>
</evidence>